<evidence type="ECO:0000313" key="4">
    <source>
        <dbReference type="Proteomes" id="UP000590749"/>
    </source>
</evidence>
<reference evidence="3 4" key="1">
    <citation type="submission" date="2020-08" db="EMBL/GenBank/DDBJ databases">
        <title>Genomic Encyclopedia of Type Strains, Phase III (KMG-III): the genomes of soil and plant-associated and newly described type strains.</title>
        <authorList>
            <person name="Whitman W."/>
        </authorList>
    </citation>
    <scope>NUCLEOTIDE SEQUENCE [LARGE SCALE GENOMIC DNA]</scope>
    <source>
        <strain evidence="3 4">CECT 3287</strain>
    </source>
</reference>
<evidence type="ECO:0000313" key="5">
    <source>
        <dbReference type="Proteomes" id="UP000645640"/>
    </source>
</evidence>
<accession>A0A7W5AFA7</accession>
<dbReference type="InterPro" id="IPR014729">
    <property type="entry name" value="Rossmann-like_a/b/a_fold"/>
</dbReference>
<dbReference type="EMBL" id="BOMF01000153">
    <property type="protein sequence ID" value="GID50621.1"/>
    <property type="molecule type" value="Genomic_DNA"/>
</dbReference>
<reference evidence="2 5" key="2">
    <citation type="submission" date="2021-01" db="EMBL/GenBank/DDBJ databases">
        <title>Whole genome shotgun sequence of Actinoplanes capillaceus NBRC 16408.</title>
        <authorList>
            <person name="Komaki H."/>
            <person name="Tamura T."/>
        </authorList>
    </citation>
    <scope>NUCLEOTIDE SEQUENCE [LARGE SCALE GENOMIC DNA]</scope>
    <source>
        <strain evidence="2 5">NBRC 16408</strain>
    </source>
</reference>
<organism evidence="3 4">
    <name type="scientific">Actinoplanes campanulatus</name>
    <dbReference type="NCBI Taxonomy" id="113559"/>
    <lineage>
        <taxon>Bacteria</taxon>
        <taxon>Bacillati</taxon>
        <taxon>Actinomycetota</taxon>
        <taxon>Actinomycetes</taxon>
        <taxon>Micromonosporales</taxon>
        <taxon>Micromonosporaceae</taxon>
        <taxon>Actinoplanes</taxon>
    </lineage>
</organism>
<gene>
    <name evidence="2" type="ORF">Aca07nite_78960</name>
    <name evidence="3" type="ORF">FHR83_002663</name>
</gene>
<evidence type="ECO:0000259" key="1">
    <source>
        <dbReference type="Pfam" id="PF00582"/>
    </source>
</evidence>
<protein>
    <submittedName>
        <fullName evidence="3">Nucleotide-binding universal stress UspA family protein</fullName>
    </submittedName>
    <submittedName>
        <fullName evidence="2">Universal stress protein</fullName>
    </submittedName>
</protein>
<feature type="domain" description="UspA" evidence="1">
    <location>
        <begin position="130"/>
        <end position="172"/>
    </location>
</feature>
<dbReference type="CDD" id="cd00293">
    <property type="entry name" value="USP-like"/>
    <property type="match status" value="1"/>
</dbReference>
<dbReference type="RefSeq" id="WP_183219303.1">
    <property type="nucleotide sequence ID" value="NZ_BAAAGQ010000058.1"/>
</dbReference>
<comment type="caution">
    <text evidence="3">The sequence shown here is derived from an EMBL/GenBank/DDBJ whole genome shotgun (WGS) entry which is preliminary data.</text>
</comment>
<keyword evidence="4" id="KW-1185">Reference proteome</keyword>
<dbReference type="InterPro" id="IPR006016">
    <property type="entry name" value="UspA"/>
</dbReference>
<evidence type="ECO:0000313" key="2">
    <source>
        <dbReference type="EMBL" id="GID50621.1"/>
    </source>
</evidence>
<sequence>MQIPAEGPVVVGVGGTATDPAAVRFAAREAVSRGRALTVVHAFTWPGPGEYALARRAASRIVEEAVSIAQRSTPGIAARGHLVDGPPERVLLRLTRSSTLLVLGGGLVEVVLRAWCPVAVARRHRTPSGPVLAAVDGSPVSAAVLRFAAEQARRRGGRVDVVYAGEPAGRPVLDGVRPRLLSGDPAGALVHASRGAGLIVLGPRGPGTRGRLGTVAAAVLRHGGCPAVFVHGPAGFRNPGNPVPELLPLAHT</sequence>
<feature type="domain" description="UspA" evidence="1">
    <location>
        <begin position="8"/>
        <end position="97"/>
    </location>
</feature>
<dbReference type="Proteomes" id="UP000590749">
    <property type="component" value="Unassembled WGS sequence"/>
</dbReference>
<evidence type="ECO:0000313" key="3">
    <source>
        <dbReference type="EMBL" id="MBB3095000.1"/>
    </source>
</evidence>
<dbReference type="Gene3D" id="3.40.50.620">
    <property type="entry name" value="HUPs"/>
    <property type="match status" value="2"/>
</dbReference>
<dbReference type="Gene3D" id="3.40.50.12370">
    <property type="match status" value="1"/>
</dbReference>
<dbReference type="EMBL" id="JACHXF010000004">
    <property type="protein sequence ID" value="MBB3095000.1"/>
    <property type="molecule type" value="Genomic_DNA"/>
</dbReference>
<dbReference type="AlphaFoldDB" id="A0A7W5AFA7"/>
<dbReference type="SUPFAM" id="SSF52402">
    <property type="entry name" value="Adenine nucleotide alpha hydrolases-like"/>
    <property type="match status" value="2"/>
</dbReference>
<proteinExistence type="predicted"/>
<name>A0A7W5AFA7_9ACTN</name>
<dbReference type="Pfam" id="PF00582">
    <property type="entry name" value="Usp"/>
    <property type="match status" value="2"/>
</dbReference>